<dbReference type="Pfam" id="PF02776">
    <property type="entry name" value="TPP_enzyme_N"/>
    <property type="match status" value="1"/>
</dbReference>
<dbReference type="PANTHER" id="PTHR42916">
    <property type="entry name" value="2-SUCCINYL-5-ENOLPYRUVYL-6-HYDROXY-3-CYCLOHEXENE-1-CARBOXYLATE SYNTHASE"/>
    <property type="match status" value="1"/>
</dbReference>
<keyword evidence="2 6" id="KW-0479">Metal-binding</keyword>
<dbReference type="CDD" id="cd07037">
    <property type="entry name" value="TPP_PYR_MenD"/>
    <property type="match status" value="1"/>
</dbReference>
<organism evidence="9 10">
    <name type="scientific">Segatella salivae</name>
    <dbReference type="NCBI Taxonomy" id="228604"/>
    <lineage>
        <taxon>Bacteria</taxon>
        <taxon>Pseudomonadati</taxon>
        <taxon>Bacteroidota</taxon>
        <taxon>Bacteroidia</taxon>
        <taxon>Bacteroidales</taxon>
        <taxon>Prevotellaceae</taxon>
        <taxon>Segatella</taxon>
    </lineage>
</organism>
<accession>A0AAW4NQT5</accession>
<comment type="pathway">
    <text evidence="6">Quinol/quinone metabolism; menaquinone biosynthesis.</text>
</comment>
<dbReference type="Gene3D" id="3.40.50.970">
    <property type="match status" value="2"/>
</dbReference>
<comment type="function">
    <text evidence="6">Catalyzes the thiamine diphosphate-dependent decarboxylation of 2-oxoglutarate and the subsequent addition of the resulting succinic semialdehyde-thiamine pyrophosphate anion to isochorismate to yield 2-succinyl-5-enolpyruvyl-6-hydroxy-3-cyclohexene-1-carboxylate (SEPHCHC).</text>
</comment>
<comment type="pathway">
    <text evidence="6">Quinol/quinone metabolism; 1,4-dihydroxy-2-naphthoate biosynthesis; 1,4-dihydroxy-2-naphthoate from chorismate: step 2/7.</text>
</comment>
<dbReference type="PIRSF" id="PIRSF004983">
    <property type="entry name" value="MenD"/>
    <property type="match status" value="1"/>
</dbReference>
<evidence type="ECO:0000313" key="9">
    <source>
        <dbReference type="EMBL" id="MBW4865812.1"/>
    </source>
</evidence>
<comment type="similarity">
    <text evidence="6">Belongs to the TPP enzyme family. MenD subfamily.</text>
</comment>
<dbReference type="InterPro" id="IPR012001">
    <property type="entry name" value="Thiamin_PyroP_enz_TPP-bd_dom"/>
</dbReference>
<dbReference type="NCBIfam" id="TIGR00173">
    <property type="entry name" value="menD"/>
    <property type="match status" value="1"/>
</dbReference>
<dbReference type="GO" id="GO:0030145">
    <property type="term" value="F:manganese ion binding"/>
    <property type="evidence" value="ECO:0007669"/>
    <property type="project" value="UniProtKB-UniRule"/>
</dbReference>
<feature type="domain" description="Menaquinone biosynthesis protein MenD middle" evidence="8">
    <location>
        <begin position="275"/>
        <end position="355"/>
    </location>
</feature>
<comment type="catalytic activity">
    <reaction evidence="6">
        <text>isochorismate + 2-oxoglutarate + H(+) = 5-enolpyruvoyl-6-hydroxy-2-succinyl-cyclohex-3-ene-1-carboxylate + CO2</text>
        <dbReference type="Rhea" id="RHEA:25593"/>
        <dbReference type="ChEBI" id="CHEBI:15378"/>
        <dbReference type="ChEBI" id="CHEBI:16526"/>
        <dbReference type="ChEBI" id="CHEBI:16810"/>
        <dbReference type="ChEBI" id="CHEBI:29780"/>
        <dbReference type="ChEBI" id="CHEBI:58818"/>
        <dbReference type="EC" id="2.2.1.9"/>
    </reaction>
</comment>
<comment type="subunit">
    <text evidence="6">Homodimer.</text>
</comment>
<keyword evidence="4 6" id="KW-0786">Thiamine pyrophosphate</keyword>
<dbReference type="PANTHER" id="PTHR42916:SF1">
    <property type="entry name" value="PROTEIN PHYLLO, CHLOROPLASTIC"/>
    <property type="match status" value="1"/>
</dbReference>
<feature type="domain" description="Thiamine pyrophosphate enzyme N-terminal TPP-binding" evidence="7">
    <location>
        <begin position="11"/>
        <end position="111"/>
    </location>
</feature>
<dbReference type="InterPro" id="IPR004433">
    <property type="entry name" value="MenaQ_synth_MenD"/>
</dbReference>
<dbReference type="Gene3D" id="3.40.50.1220">
    <property type="entry name" value="TPP-binding domain"/>
    <property type="match status" value="1"/>
</dbReference>
<dbReference type="RefSeq" id="WP_007133558.1">
    <property type="nucleotide sequence ID" value="NZ_CABKPN010000001.1"/>
</dbReference>
<evidence type="ECO:0000256" key="1">
    <source>
        <dbReference type="ARBA" id="ARBA00022679"/>
    </source>
</evidence>
<dbReference type="GO" id="GO:0070204">
    <property type="term" value="F:2-succinyl-5-enolpyruvyl-6-hydroxy-3-cyclohexene-1-carboxylic-acid synthase activity"/>
    <property type="evidence" value="ECO:0007669"/>
    <property type="project" value="UniProtKB-UniRule"/>
</dbReference>
<keyword evidence="1 6" id="KW-0808">Transferase</keyword>
<keyword evidence="3 6" id="KW-0460">Magnesium</keyword>
<name>A0AAW4NQT5_9BACT</name>
<evidence type="ECO:0000256" key="5">
    <source>
        <dbReference type="ARBA" id="ARBA00023211"/>
    </source>
</evidence>
<evidence type="ECO:0000259" key="7">
    <source>
        <dbReference type="Pfam" id="PF02776"/>
    </source>
</evidence>
<dbReference type="GO" id="GO:0000287">
    <property type="term" value="F:magnesium ion binding"/>
    <property type="evidence" value="ECO:0007669"/>
    <property type="project" value="UniProtKB-UniRule"/>
</dbReference>
<dbReference type="HAMAP" id="MF_01659">
    <property type="entry name" value="MenD"/>
    <property type="match status" value="1"/>
</dbReference>
<dbReference type="Pfam" id="PF16582">
    <property type="entry name" value="TPP_enzyme_M_2"/>
    <property type="match status" value="1"/>
</dbReference>
<dbReference type="GO" id="GO:0009234">
    <property type="term" value="P:menaquinone biosynthetic process"/>
    <property type="evidence" value="ECO:0007669"/>
    <property type="project" value="UniProtKB-UniRule"/>
</dbReference>
<comment type="caution">
    <text evidence="9">The sequence shown here is derived from an EMBL/GenBank/DDBJ whole genome shotgun (WGS) entry which is preliminary data.</text>
</comment>
<keyword evidence="5 6" id="KW-0464">Manganese</keyword>
<dbReference type="EMBL" id="JAHXRF010000010">
    <property type="protein sequence ID" value="MBW4865812.1"/>
    <property type="molecule type" value="Genomic_DNA"/>
</dbReference>
<comment type="cofactor">
    <cofactor evidence="6">
        <name>Mg(2+)</name>
        <dbReference type="ChEBI" id="CHEBI:18420"/>
    </cofactor>
    <cofactor evidence="6">
        <name>Mn(2+)</name>
        <dbReference type="ChEBI" id="CHEBI:29035"/>
    </cofactor>
</comment>
<evidence type="ECO:0000256" key="6">
    <source>
        <dbReference type="HAMAP-Rule" id="MF_01659"/>
    </source>
</evidence>
<keyword evidence="6" id="KW-0474">Menaquinone biosynthesis</keyword>
<evidence type="ECO:0000256" key="3">
    <source>
        <dbReference type="ARBA" id="ARBA00022842"/>
    </source>
</evidence>
<evidence type="ECO:0000256" key="4">
    <source>
        <dbReference type="ARBA" id="ARBA00023052"/>
    </source>
</evidence>
<dbReference type="AlphaFoldDB" id="A0AAW4NQT5"/>
<dbReference type="InterPro" id="IPR032264">
    <property type="entry name" value="MenD_middle"/>
</dbReference>
<dbReference type="InterPro" id="IPR029061">
    <property type="entry name" value="THDP-binding"/>
</dbReference>
<dbReference type="GO" id="GO:0030976">
    <property type="term" value="F:thiamine pyrophosphate binding"/>
    <property type="evidence" value="ECO:0007669"/>
    <property type="project" value="UniProtKB-UniRule"/>
</dbReference>
<evidence type="ECO:0000259" key="8">
    <source>
        <dbReference type="Pfam" id="PF16582"/>
    </source>
</evidence>
<dbReference type="SUPFAM" id="SSF52518">
    <property type="entry name" value="Thiamin diphosphate-binding fold (THDP-binding)"/>
    <property type="match status" value="2"/>
</dbReference>
<evidence type="ECO:0000256" key="2">
    <source>
        <dbReference type="ARBA" id="ARBA00022723"/>
    </source>
</evidence>
<reference evidence="9" key="1">
    <citation type="submission" date="2021-07" db="EMBL/GenBank/DDBJ databases">
        <title>Genomic diversity and antimicrobial resistance of Prevotella spp. isolated from chronic lung disease airways.</title>
        <authorList>
            <person name="Webb K.A."/>
            <person name="Olagoke O.S."/>
            <person name="Baird T."/>
            <person name="Neill J."/>
            <person name="Pham A."/>
            <person name="Wells T.J."/>
            <person name="Ramsay K.A."/>
            <person name="Bell S.C."/>
            <person name="Sarovich D.S."/>
            <person name="Price E.P."/>
        </authorList>
    </citation>
    <scope>NUCLEOTIDE SEQUENCE</scope>
    <source>
        <strain evidence="9">SCHI0047.S.3</strain>
    </source>
</reference>
<sequence>MFSDKDNINILTSLLITHGVRYAVICPGSRNAPIVHNLASCGQIKCYPVTDERSAGFYALGLCLAVNSPVVVCVTSGTALLNLAPAVAEAFYQNLPLIVVSADRPLQWIDQLDGQTLPQANIFGNFVRKSVNLLEPTDEEHHWYCNRLVNETLIECVKGSCGPVHINVPITEPLYQFNVNVLPTERKIELLSVSSIDEESLKLQLSPLFNSVGKAERPLIIIGQQKPSASLTIALKRLHAQQYVVLYEPLSVERGEGYIEEMMQLIGDDKAFLPDFILYIGGHLVSKRVKQFLRKTRNAECWIVNSEGVLYDTFMNLHGVIQADSNAVLSALPCKGETEWFEQWENLKQKARKHRVEFQPQYSSMLAVKQFETLINQVESECVVHYANSTSVRLGCIYAQHFVFCNRGVNGIEGSLSTAAGYSLATKQRVFCVIGDLSFFYDQNALWNQNLGGNFRILLLNNGGGGIFSKFEGLKDSPVRQQMVMAEHTTTAKGVCHDNHIRYLSANNESSLEQALHALVFDNSPQPMLLEVFTDVKNEMKIYQDYFRTI</sequence>
<dbReference type="EC" id="2.2.1.9" evidence="6"/>
<protein>
    <recommendedName>
        <fullName evidence="6">2-succinyl-5-enolpyruvyl-6-hydroxy-3-cyclohexene-1-carboxylate synthase</fullName>
        <shortName evidence="6">SEPHCHC synthase</shortName>
        <ecNumber evidence="6">2.2.1.9</ecNumber>
    </recommendedName>
    <alternativeName>
        <fullName evidence="6">Menaquinone biosynthesis protein MenD</fullName>
    </alternativeName>
</protein>
<dbReference type="Proteomes" id="UP001196873">
    <property type="component" value="Unassembled WGS sequence"/>
</dbReference>
<comment type="cofactor">
    <cofactor evidence="6">
        <name>thiamine diphosphate</name>
        <dbReference type="ChEBI" id="CHEBI:58937"/>
    </cofactor>
    <text evidence="6">Binds 1 thiamine pyrophosphate per subunit.</text>
</comment>
<proteinExistence type="inferred from homology"/>
<gene>
    <name evidence="6 9" type="primary">menD</name>
    <name evidence="9" type="ORF">KZY68_07285</name>
</gene>
<evidence type="ECO:0000313" key="10">
    <source>
        <dbReference type="Proteomes" id="UP001196873"/>
    </source>
</evidence>